<gene>
    <name evidence="6" type="ORF">GALL_246230</name>
</gene>
<evidence type="ECO:0000256" key="5">
    <source>
        <dbReference type="SAM" id="Phobius"/>
    </source>
</evidence>
<dbReference type="InterPro" id="IPR022301">
    <property type="entry name" value="Integral_membrane_YjbE"/>
</dbReference>
<organism evidence="6">
    <name type="scientific">mine drainage metagenome</name>
    <dbReference type="NCBI Taxonomy" id="410659"/>
    <lineage>
        <taxon>unclassified sequences</taxon>
        <taxon>metagenomes</taxon>
        <taxon>ecological metagenomes</taxon>
    </lineage>
</organism>
<dbReference type="EMBL" id="MLJW01000208">
    <property type="protein sequence ID" value="OIQ93383.1"/>
    <property type="molecule type" value="Genomic_DNA"/>
</dbReference>
<reference evidence="6" key="1">
    <citation type="submission" date="2016-10" db="EMBL/GenBank/DDBJ databases">
        <title>Sequence of Gallionella enrichment culture.</title>
        <authorList>
            <person name="Poehlein A."/>
            <person name="Muehling M."/>
            <person name="Daniel R."/>
        </authorList>
    </citation>
    <scope>NUCLEOTIDE SEQUENCE</scope>
</reference>
<dbReference type="Pfam" id="PF03741">
    <property type="entry name" value="TerC"/>
    <property type="match status" value="1"/>
</dbReference>
<name>A0A1J5RN58_9ZZZZ</name>
<dbReference type="GO" id="GO:0016020">
    <property type="term" value="C:membrane"/>
    <property type="evidence" value="ECO:0007669"/>
    <property type="project" value="UniProtKB-SubCell"/>
</dbReference>
<dbReference type="PANTHER" id="PTHR30238">
    <property type="entry name" value="MEMBRANE BOUND PREDICTED REDOX MODULATOR"/>
    <property type="match status" value="1"/>
</dbReference>
<feature type="transmembrane region" description="Helical" evidence="5">
    <location>
        <begin position="143"/>
        <end position="167"/>
    </location>
</feature>
<feature type="transmembrane region" description="Helical" evidence="5">
    <location>
        <begin position="12"/>
        <end position="36"/>
    </location>
</feature>
<dbReference type="InterPro" id="IPR005496">
    <property type="entry name" value="Integral_membrane_TerC"/>
</dbReference>
<evidence type="ECO:0000313" key="6">
    <source>
        <dbReference type="EMBL" id="OIQ93383.1"/>
    </source>
</evidence>
<evidence type="ECO:0000256" key="4">
    <source>
        <dbReference type="ARBA" id="ARBA00023136"/>
    </source>
</evidence>
<comment type="caution">
    <text evidence="6">The sequence shown here is derived from an EMBL/GenBank/DDBJ whole genome shotgun (WGS) entry which is preliminary data.</text>
</comment>
<evidence type="ECO:0000256" key="3">
    <source>
        <dbReference type="ARBA" id="ARBA00022989"/>
    </source>
</evidence>
<accession>A0A1J5RN58</accession>
<feature type="transmembrane region" description="Helical" evidence="5">
    <location>
        <begin position="48"/>
        <end position="68"/>
    </location>
</feature>
<keyword evidence="2 5" id="KW-0812">Transmembrane</keyword>
<evidence type="ECO:0000256" key="2">
    <source>
        <dbReference type="ARBA" id="ARBA00022692"/>
    </source>
</evidence>
<protein>
    <submittedName>
        <fullName evidence="6">Integral membrane protein TerC family protein</fullName>
    </submittedName>
</protein>
<evidence type="ECO:0000256" key="1">
    <source>
        <dbReference type="ARBA" id="ARBA00004141"/>
    </source>
</evidence>
<feature type="transmembrane region" description="Helical" evidence="5">
    <location>
        <begin position="174"/>
        <end position="192"/>
    </location>
</feature>
<keyword evidence="4 5" id="KW-0472">Membrane</keyword>
<proteinExistence type="predicted"/>
<comment type="subcellular location">
    <subcellularLocation>
        <location evidence="1">Membrane</location>
        <topology evidence="1">Multi-pass membrane protein</topology>
    </subcellularLocation>
</comment>
<dbReference type="AlphaFoldDB" id="A0A1J5RN58"/>
<keyword evidence="3 5" id="KW-1133">Transmembrane helix</keyword>
<dbReference type="PANTHER" id="PTHR30238:SF4">
    <property type="entry name" value="SLL1022 PROTEIN"/>
    <property type="match status" value="1"/>
</dbReference>
<feature type="transmembrane region" description="Helical" evidence="5">
    <location>
        <begin position="204"/>
        <end position="224"/>
    </location>
</feature>
<dbReference type="NCBIfam" id="TIGR03717">
    <property type="entry name" value="R_switched_YjbE"/>
    <property type="match status" value="1"/>
</dbReference>
<sequence length="228" mass="24138">MSVESFITPAFWVGLAQIVVIDVLLGGDNAVLIALASRGLPTAERRRAIAYGTAGAILLRIVLVFFALRLLELPWLRVISALLLLGIGVKLMQPEPEGHSEVAAKDRLWAAVKTVIVADFVMSLDNVIAIAGAAHNAGGESSLVLVVFGLLLSVPLIVWGSGLVVVLMHRLPQLIALGAALLGWIAGGLAASDAVLRPWLAFEHGHWLLGAAGALFVWGAGSMLRRRR</sequence>